<name>A0ABQ7JYG1_9FUNG</name>
<organism evidence="2 3">
    <name type="scientific">Linnemannia gamsii</name>
    <dbReference type="NCBI Taxonomy" id="64522"/>
    <lineage>
        <taxon>Eukaryota</taxon>
        <taxon>Fungi</taxon>
        <taxon>Fungi incertae sedis</taxon>
        <taxon>Mucoromycota</taxon>
        <taxon>Mortierellomycotina</taxon>
        <taxon>Mortierellomycetes</taxon>
        <taxon>Mortierellales</taxon>
        <taxon>Mortierellaceae</taxon>
        <taxon>Linnemannia</taxon>
    </lineage>
</organism>
<keyword evidence="3" id="KW-1185">Reference proteome</keyword>
<feature type="domain" description="NACHT" evidence="1">
    <location>
        <begin position="102"/>
        <end position="260"/>
    </location>
</feature>
<dbReference type="SUPFAM" id="SSF52540">
    <property type="entry name" value="P-loop containing nucleoside triphosphate hydrolases"/>
    <property type="match status" value="1"/>
</dbReference>
<comment type="caution">
    <text evidence="2">The sequence shown here is derived from an EMBL/GenBank/DDBJ whole genome shotgun (WGS) entry which is preliminary data.</text>
</comment>
<evidence type="ECO:0000259" key="1">
    <source>
        <dbReference type="Pfam" id="PF05729"/>
    </source>
</evidence>
<dbReference type="InterPro" id="IPR007111">
    <property type="entry name" value="NACHT_NTPase"/>
</dbReference>
<gene>
    <name evidence="2" type="ORF">BGZ96_008376</name>
</gene>
<dbReference type="Pfam" id="PF05729">
    <property type="entry name" value="NACHT"/>
    <property type="match status" value="1"/>
</dbReference>
<dbReference type="InterPro" id="IPR027417">
    <property type="entry name" value="P-loop_NTPase"/>
</dbReference>
<dbReference type="Gene3D" id="3.40.50.300">
    <property type="entry name" value="P-loop containing nucleotide triphosphate hydrolases"/>
    <property type="match status" value="1"/>
</dbReference>
<proteinExistence type="predicted"/>
<sequence>MTIVNNPGARSEQAVIATAHGTSTHQSASLPSPGSAPVPPAQLEDITHVEHNLHKLRWQRLEEAQSPVYIPPMAKANLQASDDDLFPLMEKVQEFLTSNQQVMLILGDSGAGKSTFNKHLEVELWTVYKRGGPIPLLINLPAIDRLKEDLVSEHLRMNNFSEQQIKMLRLYRQFVLICDGYDESQLTVNLHTINQFNRSGQWNVKMVISCRTQFLSQEYRSRFMPQASDPYHLPDIDLFQEAVIATFSKEKIESYVEQYVPLEPRTWTTKDYMDRLTIIPNLLDLVRNPFLLLLALESLPLVTEGRQDLMAINITRVQLYDIFVEN</sequence>
<reference evidence="2 3" key="1">
    <citation type="journal article" date="2020" name="Fungal Divers.">
        <title>Resolving the Mortierellaceae phylogeny through synthesis of multi-gene phylogenetics and phylogenomics.</title>
        <authorList>
            <person name="Vandepol N."/>
            <person name="Liber J."/>
            <person name="Desiro A."/>
            <person name="Na H."/>
            <person name="Kennedy M."/>
            <person name="Barry K."/>
            <person name="Grigoriev I.V."/>
            <person name="Miller A.N."/>
            <person name="O'Donnell K."/>
            <person name="Stajich J.E."/>
            <person name="Bonito G."/>
        </authorList>
    </citation>
    <scope>NUCLEOTIDE SEQUENCE [LARGE SCALE GENOMIC DNA]</scope>
    <source>
        <strain evidence="2 3">AD045</strain>
    </source>
</reference>
<protein>
    <recommendedName>
        <fullName evidence="1">NACHT domain-containing protein</fullName>
    </recommendedName>
</protein>
<dbReference type="EMBL" id="JAAAIM010000464">
    <property type="protein sequence ID" value="KAG0287723.1"/>
    <property type="molecule type" value="Genomic_DNA"/>
</dbReference>
<evidence type="ECO:0000313" key="2">
    <source>
        <dbReference type="EMBL" id="KAG0287723.1"/>
    </source>
</evidence>
<accession>A0ABQ7JYG1</accession>
<evidence type="ECO:0000313" key="3">
    <source>
        <dbReference type="Proteomes" id="UP001194696"/>
    </source>
</evidence>
<dbReference type="Proteomes" id="UP001194696">
    <property type="component" value="Unassembled WGS sequence"/>
</dbReference>